<dbReference type="STRING" id="171693.BN988_01593"/>
<dbReference type="eggNOG" id="COG4733">
    <property type="taxonomic scope" value="Bacteria"/>
</dbReference>
<evidence type="ECO:0000256" key="1">
    <source>
        <dbReference type="SAM" id="Coils"/>
    </source>
</evidence>
<sequence>MIHITNGQSDQILDFITEKNFFSDTHRQSLKDNLETFEFTTFADKSFSEYLTKHNRVIIPAEDQGYIELIINEVLKYRDNSGLKAEVFADASYLTLKKAKVIDPQTFNEQTPTTAVSFATNGTEWRPGIIEGKGYRTFHIEEYTNPYAFLKRIATEFGLELRFRVEVSGGRVTGRYVDLLERIGEWRGREVEFGRDLIGIQRREKTDNIYTALKGLGPERDDDTRLEVIVTDEETLQRWGRPDPITGELQHWWDTYEPQTSDQEMTESRLRELTENELEKRVYEVVEYESTIADLENVPGIENKKIRFGDTIKIKDTKFNPPLYLKARVHTQERSIKDKSRKNVVLGDYIEYTEEQVQSVWLAMRAEIRRRLARMLITNIASTAGDTFKNGEGSTELTAEVFLSGDLVDEAGENYTYVWNKRDKNGIPLTGWNRSGKTITISAAEIDEKATYTVDVIQNTVMSIGRMTITNVYDGKNGEPGPQGVPGPSGEDGQTLYTWVKYADDEQGNGMSDYPVGKEYMGIAYNKTSPTKGTNPTDYTWAKTKGNQGIPGEPGADGTPRYNWVKYADDKNGNGMSDDPEGKRYLGLAYNKKSQTESNNASDYEWSLIYRSASDNLINNPATSKNIDGWSVSTDGTISIQTVDFMGEQVDVIESISTGNTQNYSKYFDVDPTKAYEVSAWFKVEFPNPSTHLYLGATSDPGIIEQALISDESWTDTTNFYFFYTSSSTFASDWVKITGYMLPTGFPAEKANGLGENNSRNMRFKSGIDRTRIRFLNWNNDGTPRKMWVAHPTVREVPDALLGDFNKKINEAYGHADVVSEAAYLDAIADAEAYLAANGLIKGRDYNGVSITNEDGFITARGDGLVRTVMNSTIGYVIQRRANKTSPWQDVLYFDTSGNLKFAGNLDGASGTFKGELRVNGTRGLTIINDVINNSYGNKIASVQGGDIYLGDDNDGSSMTLGSKRFSFHDGAGNSVTLSFSSGGINVSGNGIIINSLGRFHNDGGRTYLQGDDIRLTKFMSANYAPVRMGELQVFGRIINQDTYDTTTGANANMYVATNGYYARSTSARKYKEQIQPAGVDYTKILQIEPKSWFDRGEVERNNGSTEGLHRYYGAIADEFEEIGLPEYTVYDDETKEIENFNDRAWILLIPNINDMKEEVKTLKQENESLKERLEKLEQVIYAE</sequence>
<dbReference type="InterPro" id="IPR010572">
    <property type="entry name" value="Tail_dom"/>
</dbReference>
<evidence type="ECO:0000313" key="4">
    <source>
        <dbReference type="Proteomes" id="UP000028863"/>
    </source>
</evidence>
<dbReference type="CDD" id="cd14686">
    <property type="entry name" value="bZIP"/>
    <property type="match status" value="1"/>
</dbReference>
<keyword evidence="4" id="KW-1185">Reference proteome</keyword>
<accession>W9AC98</accession>
<comment type="caution">
    <text evidence="3">The sequence shown here is derived from an EMBL/GenBank/DDBJ whole genome shotgun (WGS) entry which is preliminary data.</text>
</comment>
<dbReference type="EMBL" id="CCAX010000001">
    <property type="protein sequence ID" value="CDO03093.1"/>
    <property type="molecule type" value="Genomic_DNA"/>
</dbReference>
<reference evidence="3" key="2">
    <citation type="submission" date="2014-03" db="EMBL/GenBank/DDBJ databases">
        <authorList>
            <person name="Urmite Genomes"/>
        </authorList>
    </citation>
    <scope>NUCLEOTIDE SEQUENCE</scope>
    <source>
        <strain evidence="3">S1</strain>
    </source>
</reference>
<dbReference type="AlphaFoldDB" id="W9AC98"/>
<evidence type="ECO:0000313" key="3">
    <source>
        <dbReference type="EMBL" id="CDO03093.1"/>
    </source>
</evidence>
<evidence type="ECO:0000259" key="2">
    <source>
        <dbReference type="PROSITE" id="PS51688"/>
    </source>
</evidence>
<dbReference type="Proteomes" id="UP000028863">
    <property type="component" value="Unassembled WGS sequence"/>
</dbReference>
<dbReference type="eggNOG" id="COG1196">
    <property type="taxonomic scope" value="Bacteria"/>
</dbReference>
<keyword evidence="1" id="KW-0175">Coiled coil</keyword>
<dbReference type="InterPro" id="IPR007119">
    <property type="entry name" value="Phage_tail_spike_N"/>
</dbReference>
<proteinExistence type="predicted"/>
<dbReference type="NCBIfam" id="TIGR01665">
    <property type="entry name" value="put_anti_recept"/>
    <property type="match status" value="1"/>
</dbReference>
<dbReference type="eggNOG" id="COG0497">
    <property type="taxonomic scope" value="Bacteria"/>
</dbReference>
<name>W9AC98_9BACI</name>
<dbReference type="PROSITE" id="PS51688">
    <property type="entry name" value="ICA"/>
    <property type="match status" value="1"/>
</dbReference>
<dbReference type="Gene3D" id="2.60.120.260">
    <property type="entry name" value="Galactose-binding domain-like"/>
    <property type="match status" value="1"/>
</dbReference>
<organism evidence="3 4">
    <name type="scientific">Oceanobacillus picturae</name>
    <dbReference type="NCBI Taxonomy" id="171693"/>
    <lineage>
        <taxon>Bacteria</taxon>
        <taxon>Bacillati</taxon>
        <taxon>Bacillota</taxon>
        <taxon>Bacilli</taxon>
        <taxon>Bacillales</taxon>
        <taxon>Bacillaceae</taxon>
        <taxon>Oceanobacillus</taxon>
    </lineage>
</organism>
<dbReference type="RefSeq" id="WP_036574742.1">
    <property type="nucleotide sequence ID" value="NZ_CABLBW010000001.1"/>
</dbReference>
<dbReference type="Pfam" id="PF06605">
    <property type="entry name" value="Prophage_tail"/>
    <property type="match status" value="1"/>
</dbReference>
<protein>
    <recommendedName>
        <fullName evidence="2">Peptidase S74 domain-containing protein</fullName>
    </recommendedName>
</protein>
<feature type="domain" description="Peptidase S74" evidence="2">
    <location>
        <begin position="1067"/>
        <end position="1174"/>
    </location>
</feature>
<dbReference type="InterPro" id="IPR030392">
    <property type="entry name" value="S74_ICA"/>
</dbReference>
<reference evidence="3" key="1">
    <citation type="submission" date="2014-03" db="EMBL/GenBank/DDBJ databases">
        <title>Draft genome sequencing of Oceanobacillus picturae strain S1 isolated from human gut.</title>
        <authorList>
            <person name="Croce O."/>
            <person name="Lagier J.C."/>
            <person name="Raoult D."/>
        </authorList>
    </citation>
    <scope>NUCLEOTIDE SEQUENCE [LARGE SCALE GENOMIC DNA]</scope>
    <source>
        <strain evidence="3">S1</strain>
    </source>
</reference>
<gene>
    <name evidence="3" type="ORF">BN988_01593</name>
</gene>
<feature type="coiled-coil region" evidence="1">
    <location>
        <begin position="1153"/>
        <end position="1180"/>
    </location>
</feature>